<dbReference type="EMBL" id="JBIRYI010000006">
    <property type="protein sequence ID" value="MFI2487385.1"/>
    <property type="molecule type" value="Genomic_DNA"/>
</dbReference>
<dbReference type="NCBIfam" id="TIGR02246">
    <property type="entry name" value="SgcJ/EcaC family oxidoreductase"/>
    <property type="match status" value="1"/>
</dbReference>
<dbReference type="InterPro" id="IPR037401">
    <property type="entry name" value="SnoaL-like"/>
</dbReference>
<feature type="domain" description="SnoaL-like" evidence="2">
    <location>
        <begin position="25"/>
        <end position="134"/>
    </location>
</feature>
<keyword evidence="4" id="KW-1185">Reference proteome</keyword>
<gene>
    <name evidence="3" type="ORF">ACH47X_10780</name>
</gene>
<dbReference type="InterPro" id="IPR011944">
    <property type="entry name" value="Steroid_delta5-4_isomerase"/>
</dbReference>
<sequence length="137" mass="15331">MTEQDQTKQDSTEQEQDRSDAAGIVTALLDRWSDGIRRRDLAHIAAQFTTDALFQGFDPEPAFGRDVVSAYYGKQPAGLTADHTLVRATRLADDAVLGYAAVMFHRPDREVPVYLTVVAVREEGRWLISHYHVSRVG</sequence>
<comment type="caution">
    <text evidence="3">The sequence shown here is derived from an EMBL/GenBank/DDBJ whole genome shotgun (WGS) entry which is preliminary data.</text>
</comment>
<dbReference type="InterPro" id="IPR032710">
    <property type="entry name" value="NTF2-like_dom_sf"/>
</dbReference>
<dbReference type="SUPFAM" id="SSF54427">
    <property type="entry name" value="NTF2-like"/>
    <property type="match status" value="1"/>
</dbReference>
<protein>
    <submittedName>
        <fullName evidence="3">SgcJ/EcaC family oxidoreductase</fullName>
    </submittedName>
</protein>
<dbReference type="RefSeq" id="WP_397404056.1">
    <property type="nucleotide sequence ID" value="NZ_JBIRYI010000006.1"/>
</dbReference>
<name>A0ABW7XJQ2_9MICO</name>
<accession>A0ABW7XJQ2</accession>
<feature type="region of interest" description="Disordered" evidence="1">
    <location>
        <begin position="1"/>
        <end position="20"/>
    </location>
</feature>
<evidence type="ECO:0000256" key="1">
    <source>
        <dbReference type="SAM" id="MobiDB-lite"/>
    </source>
</evidence>
<organism evidence="3 4">
    <name type="scientific">Promicromonospora kroppenstedtii</name>
    <dbReference type="NCBI Taxonomy" id="440482"/>
    <lineage>
        <taxon>Bacteria</taxon>
        <taxon>Bacillati</taxon>
        <taxon>Actinomycetota</taxon>
        <taxon>Actinomycetes</taxon>
        <taxon>Micrococcales</taxon>
        <taxon>Promicromonosporaceae</taxon>
        <taxon>Promicromonospora</taxon>
    </lineage>
</organism>
<dbReference type="Pfam" id="PF13474">
    <property type="entry name" value="SnoaL_3"/>
    <property type="match status" value="1"/>
</dbReference>
<evidence type="ECO:0000313" key="3">
    <source>
        <dbReference type="EMBL" id="MFI2487385.1"/>
    </source>
</evidence>
<evidence type="ECO:0000313" key="4">
    <source>
        <dbReference type="Proteomes" id="UP001611580"/>
    </source>
</evidence>
<reference evidence="3 4" key="1">
    <citation type="submission" date="2024-10" db="EMBL/GenBank/DDBJ databases">
        <title>The Natural Products Discovery Center: Release of the First 8490 Sequenced Strains for Exploring Actinobacteria Biosynthetic Diversity.</title>
        <authorList>
            <person name="Kalkreuter E."/>
            <person name="Kautsar S.A."/>
            <person name="Yang D."/>
            <person name="Bader C.D."/>
            <person name="Teijaro C.N."/>
            <person name="Fluegel L."/>
            <person name="Davis C.M."/>
            <person name="Simpson J.R."/>
            <person name="Lauterbach L."/>
            <person name="Steele A.D."/>
            <person name="Gui C."/>
            <person name="Meng S."/>
            <person name="Li G."/>
            <person name="Viehrig K."/>
            <person name="Ye F."/>
            <person name="Su P."/>
            <person name="Kiefer A.F."/>
            <person name="Nichols A."/>
            <person name="Cepeda A.J."/>
            <person name="Yan W."/>
            <person name="Fan B."/>
            <person name="Jiang Y."/>
            <person name="Adhikari A."/>
            <person name="Zheng C.-J."/>
            <person name="Schuster L."/>
            <person name="Cowan T.M."/>
            <person name="Smanski M.J."/>
            <person name="Chevrette M.G."/>
            <person name="De Carvalho L.P.S."/>
            <person name="Shen B."/>
        </authorList>
    </citation>
    <scope>NUCLEOTIDE SEQUENCE [LARGE SCALE GENOMIC DNA]</scope>
    <source>
        <strain evidence="3 4">NPDC019481</strain>
    </source>
</reference>
<dbReference type="Proteomes" id="UP001611580">
    <property type="component" value="Unassembled WGS sequence"/>
</dbReference>
<proteinExistence type="predicted"/>
<evidence type="ECO:0000259" key="2">
    <source>
        <dbReference type="Pfam" id="PF13474"/>
    </source>
</evidence>
<dbReference type="Gene3D" id="3.10.450.50">
    <property type="match status" value="1"/>
</dbReference>